<organism evidence="7 8">
    <name type="scientific">Saccharothrix mutabilis subsp. mutabilis</name>
    <dbReference type="NCBI Taxonomy" id="66855"/>
    <lineage>
        <taxon>Bacteria</taxon>
        <taxon>Bacillati</taxon>
        <taxon>Actinomycetota</taxon>
        <taxon>Actinomycetes</taxon>
        <taxon>Pseudonocardiales</taxon>
        <taxon>Pseudonocardiaceae</taxon>
        <taxon>Saccharothrix</taxon>
    </lineage>
</organism>
<proteinExistence type="predicted"/>
<reference evidence="8" key="1">
    <citation type="journal article" date="2019" name="Int. J. Syst. Evol. Microbiol.">
        <title>The Global Catalogue of Microorganisms (GCM) 10K type strain sequencing project: providing services to taxonomists for standard genome sequencing and annotation.</title>
        <authorList>
            <consortium name="The Broad Institute Genomics Platform"/>
            <consortium name="The Broad Institute Genome Sequencing Center for Infectious Disease"/>
            <person name="Wu L."/>
            <person name="Ma J."/>
        </authorList>
    </citation>
    <scope>NUCLEOTIDE SEQUENCE [LARGE SCALE GENOMIC DNA]</scope>
    <source>
        <strain evidence="8">JCM 3380</strain>
    </source>
</reference>
<evidence type="ECO:0000259" key="6">
    <source>
        <dbReference type="Pfam" id="PF26343"/>
    </source>
</evidence>
<evidence type="ECO:0000256" key="1">
    <source>
        <dbReference type="ARBA" id="ARBA00022722"/>
    </source>
</evidence>
<comment type="caution">
    <text evidence="7">The sequence shown here is derived from an EMBL/GenBank/DDBJ whole genome shotgun (WGS) entry which is preliminary data.</text>
</comment>
<evidence type="ECO:0000256" key="2">
    <source>
        <dbReference type="ARBA" id="ARBA00022723"/>
    </source>
</evidence>
<keyword evidence="8" id="KW-1185">Reference proteome</keyword>
<dbReference type="InterPro" id="IPR058652">
    <property type="entry name" value="VapC50_C"/>
</dbReference>
<feature type="domain" description="VapC50 C-terminal" evidence="6">
    <location>
        <begin position="108"/>
        <end position="163"/>
    </location>
</feature>
<keyword evidence="4" id="KW-0460">Magnesium</keyword>
<dbReference type="EMBL" id="BAAABU010000004">
    <property type="protein sequence ID" value="GAA0225960.1"/>
    <property type="molecule type" value="Genomic_DNA"/>
</dbReference>
<dbReference type="Pfam" id="PF13470">
    <property type="entry name" value="PIN_3"/>
    <property type="match status" value="1"/>
</dbReference>
<dbReference type="Pfam" id="PF26343">
    <property type="entry name" value="VapC50_C"/>
    <property type="match status" value="1"/>
</dbReference>
<evidence type="ECO:0000259" key="5">
    <source>
        <dbReference type="Pfam" id="PF13470"/>
    </source>
</evidence>
<sequence length="170" mass="19272">MPLSIAECRTHRPLWSADVLAELDRNLRKRGATAEQVAHRIDQMSRHFPDAEVLGYEDLIDSMENHPKDRHVLAAAVRGGAEVLVTENLRDFPTSALERYDVVAVHQDDFLQDQLGLFPNAVHSALRRQASRYRRAPRSVEDLLDVLADAGHGCPGFAEACRRDLRAWRR</sequence>
<evidence type="ECO:0000256" key="4">
    <source>
        <dbReference type="ARBA" id="ARBA00022842"/>
    </source>
</evidence>
<dbReference type="InterPro" id="IPR029060">
    <property type="entry name" value="PIN-like_dom_sf"/>
</dbReference>
<name>A0ABP3DBP4_9PSEU</name>
<evidence type="ECO:0000313" key="7">
    <source>
        <dbReference type="EMBL" id="GAA0225960.1"/>
    </source>
</evidence>
<evidence type="ECO:0008006" key="9">
    <source>
        <dbReference type="Google" id="ProtNLM"/>
    </source>
</evidence>
<dbReference type="RefSeq" id="WP_343933934.1">
    <property type="nucleotide sequence ID" value="NZ_BAAABU010000004.1"/>
</dbReference>
<feature type="domain" description="PIN" evidence="5">
    <location>
        <begin position="4"/>
        <end position="89"/>
    </location>
</feature>
<dbReference type="SUPFAM" id="SSF88723">
    <property type="entry name" value="PIN domain-like"/>
    <property type="match status" value="1"/>
</dbReference>
<accession>A0ABP3DBP4</accession>
<keyword evidence="2" id="KW-0479">Metal-binding</keyword>
<keyword evidence="1" id="KW-0540">Nuclease</keyword>
<dbReference type="InterPro" id="IPR002716">
    <property type="entry name" value="PIN_dom"/>
</dbReference>
<keyword evidence="3" id="KW-0378">Hydrolase</keyword>
<gene>
    <name evidence="7" type="ORF">GCM10010492_25310</name>
</gene>
<evidence type="ECO:0000256" key="3">
    <source>
        <dbReference type="ARBA" id="ARBA00022801"/>
    </source>
</evidence>
<dbReference type="Proteomes" id="UP001500416">
    <property type="component" value="Unassembled WGS sequence"/>
</dbReference>
<evidence type="ECO:0000313" key="8">
    <source>
        <dbReference type="Proteomes" id="UP001500416"/>
    </source>
</evidence>
<protein>
    <recommendedName>
        <fullName evidence="9">PIN domain-containing protein</fullName>
    </recommendedName>
</protein>